<organism evidence="2 3">
    <name type="scientific">Psilocybe cyanescens</name>
    <dbReference type="NCBI Taxonomy" id="93625"/>
    <lineage>
        <taxon>Eukaryota</taxon>
        <taxon>Fungi</taxon>
        <taxon>Dikarya</taxon>
        <taxon>Basidiomycota</taxon>
        <taxon>Agaricomycotina</taxon>
        <taxon>Agaricomycetes</taxon>
        <taxon>Agaricomycetidae</taxon>
        <taxon>Agaricales</taxon>
        <taxon>Agaricineae</taxon>
        <taxon>Strophariaceae</taxon>
        <taxon>Psilocybe</taxon>
    </lineage>
</organism>
<reference evidence="2 3" key="1">
    <citation type="journal article" date="2018" name="Evol. Lett.">
        <title>Horizontal gene cluster transfer increased hallucinogenic mushroom diversity.</title>
        <authorList>
            <person name="Reynolds H.T."/>
            <person name="Vijayakumar V."/>
            <person name="Gluck-Thaler E."/>
            <person name="Korotkin H.B."/>
            <person name="Matheny P.B."/>
            <person name="Slot J.C."/>
        </authorList>
    </citation>
    <scope>NUCLEOTIDE SEQUENCE [LARGE SCALE GENOMIC DNA]</scope>
    <source>
        <strain evidence="2 3">2631</strain>
    </source>
</reference>
<dbReference type="SUPFAM" id="SSF56601">
    <property type="entry name" value="beta-lactamase/transpeptidase-like"/>
    <property type="match status" value="1"/>
</dbReference>
<evidence type="ECO:0000259" key="1">
    <source>
        <dbReference type="Pfam" id="PF00144"/>
    </source>
</evidence>
<proteinExistence type="predicted"/>
<accession>A0A409XND2</accession>
<keyword evidence="3" id="KW-1185">Reference proteome</keyword>
<gene>
    <name evidence="2" type="ORF">CVT25_008970</name>
</gene>
<dbReference type="PANTHER" id="PTHR43283:SF3">
    <property type="entry name" value="BETA-LACTAMASE FAMILY PROTEIN (AFU_ORTHOLOGUE AFUA_5G07500)"/>
    <property type="match status" value="1"/>
</dbReference>
<dbReference type="Gene3D" id="3.40.710.10">
    <property type="entry name" value="DD-peptidase/beta-lactamase superfamily"/>
    <property type="match status" value="1"/>
</dbReference>
<comment type="caution">
    <text evidence="2">The sequence shown here is derived from an EMBL/GenBank/DDBJ whole genome shotgun (WGS) entry which is preliminary data.</text>
</comment>
<dbReference type="STRING" id="93625.A0A409XND2"/>
<dbReference type="OrthoDB" id="428260at2759"/>
<evidence type="ECO:0000313" key="3">
    <source>
        <dbReference type="Proteomes" id="UP000283269"/>
    </source>
</evidence>
<dbReference type="PANTHER" id="PTHR43283">
    <property type="entry name" value="BETA-LACTAMASE-RELATED"/>
    <property type="match status" value="1"/>
</dbReference>
<dbReference type="InParanoid" id="A0A409XND2"/>
<sequence>MVFLPESGKESLDRLAAQVVQEKKIPGFLFGVTSVEEELYLKTWGHNVVDDEESGKINEDSVFWMCGQSKLIVHIAGLQLVEQGKITLETPISEYLPEFSNLVIVDNQMAEVLTYKPAKTIMRYKHILDYTSGLYYPSKEVRPDRLNEAYIASHDLEDPVSRFISIIKGDLPGIPVLFEPGANWSNGWGSDIIGFVIERVTGQSLEKYLQDKVFKPLGMTASFYLTPDIKEKLVDLTYRRGDKFERWANQSKIIEQDPAKVACHMGGDGLYASLKGYLGLLRHLLQIKSGKIPKGIISAESVRSLFEPALHETASRSLSRLLTLDPCMPTGAVAQWGTAFGLTDTDWPGRRKKGSGFWWGWAHTFFHIDPTTGVASVFGTQVIPMPDKEVFEIVARFEKVLYAELVE</sequence>
<dbReference type="EMBL" id="NHYD01001075">
    <property type="protein sequence ID" value="PPQ92196.1"/>
    <property type="molecule type" value="Genomic_DNA"/>
</dbReference>
<dbReference type="AlphaFoldDB" id="A0A409XND2"/>
<name>A0A409XND2_PSICY</name>
<feature type="domain" description="Beta-lactamase-related" evidence="1">
    <location>
        <begin position="12"/>
        <end position="378"/>
    </location>
</feature>
<dbReference type="InterPro" id="IPR012338">
    <property type="entry name" value="Beta-lactam/transpept-like"/>
</dbReference>
<protein>
    <recommendedName>
        <fullName evidence="1">Beta-lactamase-related domain-containing protein</fullName>
    </recommendedName>
</protein>
<dbReference type="Proteomes" id="UP000283269">
    <property type="component" value="Unassembled WGS sequence"/>
</dbReference>
<dbReference type="Pfam" id="PF00144">
    <property type="entry name" value="Beta-lactamase"/>
    <property type="match status" value="1"/>
</dbReference>
<dbReference type="InterPro" id="IPR050789">
    <property type="entry name" value="Diverse_Enzym_Activities"/>
</dbReference>
<evidence type="ECO:0000313" key="2">
    <source>
        <dbReference type="EMBL" id="PPQ92196.1"/>
    </source>
</evidence>
<dbReference type="InterPro" id="IPR001466">
    <property type="entry name" value="Beta-lactam-related"/>
</dbReference>